<dbReference type="Gene3D" id="3.30.1360.120">
    <property type="entry name" value="Probable tRNA modification gtpase trme, domain 1"/>
    <property type="match status" value="1"/>
</dbReference>
<dbReference type="GO" id="GO:0008115">
    <property type="term" value="F:sarcosine oxidase activity"/>
    <property type="evidence" value="ECO:0007669"/>
    <property type="project" value="InterPro"/>
</dbReference>
<dbReference type="InterPro" id="IPR027266">
    <property type="entry name" value="TrmE/GcvT-like"/>
</dbReference>
<dbReference type="InterPro" id="IPR029043">
    <property type="entry name" value="GcvT/YgfZ_C"/>
</dbReference>
<dbReference type="Pfam" id="PF08669">
    <property type="entry name" value="GCV_T_C"/>
    <property type="match status" value="1"/>
</dbReference>
<evidence type="ECO:0000259" key="3">
    <source>
        <dbReference type="Pfam" id="PF01571"/>
    </source>
</evidence>
<evidence type="ECO:0008006" key="8">
    <source>
        <dbReference type="Google" id="ProtNLM"/>
    </source>
</evidence>
<evidence type="ECO:0000313" key="7">
    <source>
        <dbReference type="Proteomes" id="UP001178507"/>
    </source>
</evidence>
<dbReference type="Pfam" id="PF17806">
    <property type="entry name" value="SO_alpha_A3"/>
    <property type="match status" value="1"/>
</dbReference>
<keyword evidence="2" id="KW-0560">Oxidoreductase</keyword>
<dbReference type="SUPFAM" id="SSF103025">
    <property type="entry name" value="Folate-binding domain"/>
    <property type="match status" value="1"/>
</dbReference>
<reference evidence="6" key="1">
    <citation type="submission" date="2023-08" db="EMBL/GenBank/DDBJ databases">
        <authorList>
            <person name="Chen Y."/>
            <person name="Shah S."/>
            <person name="Dougan E. K."/>
            <person name="Thang M."/>
            <person name="Chan C."/>
        </authorList>
    </citation>
    <scope>NUCLEOTIDE SEQUENCE</scope>
</reference>
<dbReference type="InterPro" id="IPR036188">
    <property type="entry name" value="FAD/NAD-bd_sf"/>
</dbReference>
<dbReference type="AlphaFoldDB" id="A0AA36IPS6"/>
<dbReference type="SUPFAM" id="SSF51905">
    <property type="entry name" value="FAD/NAD(P)-binding domain"/>
    <property type="match status" value="1"/>
</dbReference>
<dbReference type="InterPro" id="IPR042204">
    <property type="entry name" value="2Fe-2S-bd_N"/>
</dbReference>
<dbReference type="SUPFAM" id="SSF101790">
    <property type="entry name" value="Aminomethyltransferase beta-barrel domain"/>
    <property type="match status" value="1"/>
</dbReference>
<dbReference type="PANTHER" id="PTHR43757:SF2">
    <property type="entry name" value="AMINOMETHYLTRANSFERASE, MITOCHONDRIAL"/>
    <property type="match status" value="1"/>
</dbReference>
<dbReference type="InterPro" id="IPR006222">
    <property type="entry name" value="GCVT_N"/>
</dbReference>
<evidence type="ECO:0000256" key="1">
    <source>
        <dbReference type="ARBA" id="ARBA00008609"/>
    </source>
</evidence>
<accession>A0AA36IPS6</accession>
<organism evidence="6 7">
    <name type="scientific">Effrenium voratum</name>
    <dbReference type="NCBI Taxonomy" id="2562239"/>
    <lineage>
        <taxon>Eukaryota</taxon>
        <taxon>Sar</taxon>
        <taxon>Alveolata</taxon>
        <taxon>Dinophyceae</taxon>
        <taxon>Suessiales</taxon>
        <taxon>Symbiodiniaceae</taxon>
        <taxon>Effrenium</taxon>
    </lineage>
</organism>
<feature type="domain" description="Aminomethyltransferase C-terminal" evidence="4">
    <location>
        <begin position="1083"/>
        <end position="1166"/>
    </location>
</feature>
<dbReference type="Pfam" id="PF04267">
    <property type="entry name" value="SoxD"/>
    <property type="match status" value="1"/>
</dbReference>
<gene>
    <name evidence="6" type="ORF">EVOR1521_LOCUS16557</name>
</gene>
<name>A0AA36IPS6_9DINO</name>
<dbReference type="Gene3D" id="3.50.50.60">
    <property type="entry name" value="FAD/NAD(P)-binding domain"/>
    <property type="match status" value="2"/>
</dbReference>
<dbReference type="Pfam" id="PF01571">
    <property type="entry name" value="GCV_T"/>
    <property type="match status" value="1"/>
</dbReference>
<dbReference type="Gene3D" id="1.10.10.1100">
    <property type="entry name" value="BFD-like [2Fe-2S]-binding domain"/>
    <property type="match status" value="1"/>
</dbReference>
<dbReference type="InterPro" id="IPR041117">
    <property type="entry name" value="SoxA_A3"/>
</dbReference>
<dbReference type="Pfam" id="PF13510">
    <property type="entry name" value="Fer2_4"/>
    <property type="match status" value="1"/>
</dbReference>
<dbReference type="PANTHER" id="PTHR43757">
    <property type="entry name" value="AMINOMETHYLTRANSFERASE"/>
    <property type="match status" value="1"/>
</dbReference>
<feature type="domain" description="GCVT N-terminal" evidence="3">
    <location>
        <begin position="792"/>
        <end position="1063"/>
    </location>
</feature>
<dbReference type="InterPro" id="IPR013977">
    <property type="entry name" value="GcvT_C"/>
</dbReference>
<proteinExistence type="inferred from homology"/>
<feature type="domain" description="SoxA A3" evidence="5">
    <location>
        <begin position="695"/>
        <end position="775"/>
    </location>
</feature>
<dbReference type="GO" id="GO:0046653">
    <property type="term" value="P:tetrahydrofolate metabolic process"/>
    <property type="evidence" value="ECO:0007669"/>
    <property type="project" value="InterPro"/>
</dbReference>
<dbReference type="Gene3D" id="3.30.2270.10">
    <property type="entry name" value="Folate-binding superfamily"/>
    <property type="match status" value="1"/>
</dbReference>
<comment type="caution">
    <text evidence="6">The sequence shown here is derived from an EMBL/GenBank/DDBJ whole genome shotgun (WGS) entry which is preliminary data.</text>
</comment>
<dbReference type="InterPro" id="IPR006279">
    <property type="entry name" value="SoxD"/>
</dbReference>
<dbReference type="Proteomes" id="UP001178507">
    <property type="component" value="Unassembled WGS sequence"/>
</dbReference>
<dbReference type="EMBL" id="CAUJNA010002223">
    <property type="protein sequence ID" value="CAJ1391293.1"/>
    <property type="molecule type" value="Genomic_DNA"/>
</dbReference>
<dbReference type="InterPro" id="IPR028896">
    <property type="entry name" value="GcvT/YgfZ/DmdA"/>
</dbReference>
<comment type="similarity">
    <text evidence="1">Belongs to the GcvT family.</text>
</comment>
<evidence type="ECO:0000259" key="4">
    <source>
        <dbReference type="Pfam" id="PF08669"/>
    </source>
</evidence>
<evidence type="ECO:0000259" key="5">
    <source>
        <dbReference type="Pfam" id="PF17806"/>
    </source>
</evidence>
<evidence type="ECO:0000313" key="6">
    <source>
        <dbReference type="EMBL" id="CAJ1391293.1"/>
    </source>
</evidence>
<protein>
    <recommendedName>
        <fullName evidence="8">Sarcosine oxidase subunit alpha</fullName>
    </recommendedName>
</protein>
<keyword evidence="7" id="KW-1185">Reference proteome</keyword>
<evidence type="ECO:0000256" key="2">
    <source>
        <dbReference type="ARBA" id="ARBA00023002"/>
    </source>
</evidence>
<dbReference type="InterPro" id="IPR038561">
    <property type="entry name" value="SoxD_sf"/>
</dbReference>
<sequence>MAATPVAEPGERNIFRIPRAGDVRMQTLTRAGGETGWPFTVDEGLLMCVFVAGRPTVYFAVVEEHDEWHEDPPVRMVIVSTDPFDATLANMAVNDLIVETGGPAERMALFAPFERMGRRLIVGKPMLLIHCPYCGEARPEIEFRHAGEAHIARPADIASLTDEEFSRFFFYRDNPKGITFERWRHLHGCARFFNAARDTVTDKFLVTYPAGEAKPDLVEAANENAKGPNRVDGAGRLTPANPVRFSFDGETYHGLAGDTLASALLANDIHLVGRSFKYHRPRGILTAGPEEPNALVGIARGAARRQPNVRATVQEIHDGLDATSQNRWPSLTADVGEVNDWMSPVFAAGFYYKTFMWPKKAWDTVYEPIIRRAAGLGVAPDQPDPDRYAARYAHCDVLDGHRWATETAAKLAAMDNVRVLPRTTAFGYYAQNFVALAERLTDHLDEPAPSMARERLWQVRAKRVVIATGAIERHMVFANNDRPGIMLASAARHYLNHYGVLIGRTVGVYTANDSAYAAAFDLKRAGAEIAVIADIRQTVDPALLEEAGRLGIRVLTHHAVVAAGGKLRVSSIVVRPCRGGSRQVIPVDALIMSAGWTPSVHLFSQSRGKLRFDEDGQRFLPGEYAQDCASAGACNGAANLAATVEEGLAAGEAAAKAARPKATAKPLSIKAESGGSWDGLMLGAGPNPEAGKVVKAFVDFQNDVTEKDIRLAVREGFHSIEHVKRFTTNGMATDQGKLSNMHGLAIAAEALDRPIPEVGLTTFRAPYTPVTFGTIVGHGRGALFDPTRRTPMHESHERAGAVFEDVGQWKRPWYYPRAGEDMAAAVNRECVTVRKSVGMFDASTLGKIEVVGPDAAAFLHLIYTNPFMKLGVGRLRYGIMCREDGFIYDDGVVGRIAEDRFHVTTTTGGAPRVLNHMEDYLQTEFPEMKVWLTSTSEQWAVIALQGPKAAEVLAPFVGGLDLSKEALPFMSVAEGTFAGVPMRLFRMSFAGEDGFEINVPGDYGRAAWDALHDKVAEAGGCAYGTETMHVLRAEKGYIIVGQDTDGTVTPHDAGLSWAVGKAKDDFVGIRGLKRPDLAGGGRRQLVGLRSKDGSTVLDEGAQIVADPNQPPPMDMIGWVSSSYLSDNCGGPIAMALVEGGFDRMGETLYVPMPDGVVEVEVRDTNFWNPDAESDNG</sequence>
<dbReference type="Gene3D" id="3.10.20.440">
    <property type="entry name" value="2Fe-2S iron-sulphur cluster binding domain, sarcosine oxidase, alpha subunit, N-terminal domain"/>
    <property type="match status" value="1"/>
</dbReference>
<dbReference type="InterPro" id="IPR041854">
    <property type="entry name" value="BFD-like_2Fe2S-bd_dom_sf"/>
</dbReference>